<feature type="transmembrane region" description="Helical" evidence="2">
    <location>
        <begin position="24"/>
        <end position="45"/>
    </location>
</feature>
<feature type="region of interest" description="Disordered" evidence="1">
    <location>
        <begin position="44"/>
        <end position="135"/>
    </location>
</feature>
<evidence type="ECO:0000256" key="2">
    <source>
        <dbReference type="SAM" id="Phobius"/>
    </source>
</evidence>
<dbReference type="AlphaFoldDB" id="A0A9D1GYG8"/>
<dbReference type="Proteomes" id="UP000886842">
    <property type="component" value="Unassembled WGS sequence"/>
</dbReference>
<reference evidence="3" key="1">
    <citation type="submission" date="2020-10" db="EMBL/GenBank/DDBJ databases">
        <authorList>
            <person name="Gilroy R."/>
        </authorList>
    </citation>
    <scope>NUCLEOTIDE SEQUENCE</scope>
    <source>
        <strain evidence="3">ChiGjej1B1-24693</strain>
    </source>
</reference>
<protein>
    <submittedName>
        <fullName evidence="3">Uncharacterized protein</fullName>
    </submittedName>
</protein>
<keyword evidence="2" id="KW-1133">Transmembrane helix</keyword>
<evidence type="ECO:0000256" key="1">
    <source>
        <dbReference type="SAM" id="MobiDB-lite"/>
    </source>
</evidence>
<name>A0A9D1GYG8_9ACTN</name>
<comment type="caution">
    <text evidence="3">The sequence shown here is derived from an EMBL/GenBank/DDBJ whole genome shotgun (WGS) entry which is preliminary data.</text>
</comment>
<keyword evidence="2" id="KW-0812">Transmembrane</keyword>
<dbReference type="EMBL" id="DVLP01000233">
    <property type="protein sequence ID" value="HIT75457.1"/>
    <property type="molecule type" value="Genomic_DNA"/>
</dbReference>
<evidence type="ECO:0000313" key="4">
    <source>
        <dbReference type="Proteomes" id="UP000886842"/>
    </source>
</evidence>
<proteinExistence type="predicted"/>
<evidence type="ECO:0000313" key="3">
    <source>
        <dbReference type="EMBL" id="HIT75457.1"/>
    </source>
</evidence>
<organism evidence="3 4">
    <name type="scientific">Candidatus Avipropionibacterium avicola</name>
    <dbReference type="NCBI Taxonomy" id="2840701"/>
    <lineage>
        <taxon>Bacteria</taxon>
        <taxon>Bacillati</taxon>
        <taxon>Actinomycetota</taxon>
        <taxon>Actinomycetes</taxon>
        <taxon>Propionibacteriales</taxon>
        <taxon>Propionibacteriaceae</taxon>
        <taxon>Propionibacteriaceae incertae sedis</taxon>
        <taxon>Candidatus Avipropionibacterium</taxon>
    </lineage>
</organism>
<reference evidence="3" key="2">
    <citation type="journal article" date="2021" name="PeerJ">
        <title>Extensive microbial diversity within the chicken gut microbiome revealed by metagenomics and culture.</title>
        <authorList>
            <person name="Gilroy R."/>
            <person name="Ravi A."/>
            <person name="Getino M."/>
            <person name="Pursley I."/>
            <person name="Horton D.L."/>
            <person name="Alikhan N.F."/>
            <person name="Baker D."/>
            <person name="Gharbi K."/>
            <person name="Hall N."/>
            <person name="Watson M."/>
            <person name="Adriaenssens E.M."/>
            <person name="Foster-Nyarko E."/>
            <person name="Jarju S."/>
            <person name="Secka A."/>
            <person name="Antonio M."/>
            <person name="Oren A."/>
            <person name="Chaudhuri R.R."/>
            <person name="La Ragione R."/>
            <person name="Hildebrand F."/>
            <person name="Pallen M.J."/>
        </authorList>
    </citation>
    <scope>NUCLEOTIDE SEQUENCE</scope>
    <source>
        <strain evidence="3">ChiGjej1B1-24693</strain>
    </source>
</reference>
<feature type="compositionally biased region" description="Low complexity" evidence="1">
    <location>
        <begin position="89"/>
        <end position="101"/>
    </location>
</feature>
<sequence length="276" mass="28941">MSPRRDTTTSAAAGTRGQRLRRRWALPMAAIAVVVVIGVLTWSSAGDGRSGPPAPSAPGWTLGETPGESSASPEPETAPPSSPDDEPTVVETSPSEPVEPSPGDEGDEETPGGPLRIPEPQRGPIGDRTTERPRVTQAVGSVIDAMDQIGQRGDGTAIGADLVATGFVLGEMEAFAQEQRDLGYRQVGRARIVSVEVVRSDLKADPPTMTVKVCVDVSEVDVLDASGRSLGTALHNPGHPVAHLYGAVFSDGVWKVATHDIPDVQDCASTEDEKER</sequence>
<accession>A0A9D1GYG8</accession>
<keyword evidence="2" id="KW-0472">Membrane</keyword>
<feature type="compositionally biased region" description="Low complexity" evidence="1">
    <location>
        <begin position="44"/>
        <end position="75"/>
    </location>
</feature>
<gene>
    <name evidence="3" type="ORF">IAA98_07725</name>
</gene>